<evidence type="ECO:0000256" key="5">
    <source>
        <dbReference type="ARBA" id="ARBA00022842"/>
    </source>
</evidence>
<protein>
    <submittedName>
        <fullName evidence="9">Molybdenum cofactor guanylyltransferase</fullName>
    </submittedName>
</protein>
<evidence type="ECO:0000256" key="2">
    <source>
        <dbReference type="ARBA" id="ARBA00022679"/>
    </source>
</evidence>
<gene>
    <name evidence="9" type="ORF">D4L85_29000</name>
</gene>
<dbReference type="InterPro" id="IPR029044">
    <property type="entry name" value="Nucleotide-diphossugar_trans"/>
</dbReference>
<dbReference type="AlphaFoldDB" id="A0A385SZZ9"/>
<evidence type="ECO:0000259" key="8">
    <source>
        <dbReference type="Pfam" id="PF12804"/>
    </source>
</evidence>
<dbReference type="GO" id="GO:0046872">
    <property type="term" value="F:metal ion binding"/>
    <property type="evidence" value="ECO:0007669"/>
    <property type="project" value="UniProtKB-KW"/>
</dbReference>
<keyword evidence="10" id="KW-1185">Reference proteome</keyword>
<keyword evidence="5" id="KW-0460">Magnesium</keyword>
<accession>A0A385SZZ9</accession>
<keyword evidence="4" id="KW-0547">Nucleotide-binding</keyword>
<evidence type="ECO:0000313" key="9">
    <source>
        <dbReference type="EMBL" id="AYB34368.1"/>
    </source>
</evidence>
<organism evidence="9 10">
    <name type="scientific">Chryseolinea soli</name>
    <dbReference type="NCBI Taxonomy" id="2321403"/>
    <lineage>
        <taxon>Bacteria</taxon>
        <taxon>Pseudomonadati</taxon>
        <taxon>Bacteroidota</taxon>
        <taxon>Cytophagia</taxon>
        <taxon>Cytophagales</taxon>
        <taxon>Fulvivirgaceae</taxon>
        <taxon>Chryseolinea</taxon>
    </lineage>
</organism>
<keyword evidence="1" id="KW-0963">Cytoplasm</keyword>
<dbReference type="SUPFAM" id="SSF53448">
    <property type="entry name" value="Nucleotide-diphospho-sugar transferases"/>
    <property type="match status" value="1"/>
</dbReference>
<evidence type="ECO:0000256" key="7">
    <source>
        <dbReference type="ARBA" id="ARBA00023150"/>
    </source>
</evidence>
<evidence type="ECO:0000313" key="10">
    <source>
        <dbReference type="Proteomes" id="UP000266183"/>
    </source>
</evidence>
<dbReference type="EMBL" id="CP032382">
    <property type="protein sequence ID" value="AYB34368.1"/>
    <property type="molecule type" value="Genomic_DNA"/>
</dbReference>
<keyword evidence="2 9" id="KW-0808">Transferase</keyword>
<dbReference type="Pfam" id="PF12804">
    <property type="entry name" value="NTP_transf_3"/>
    <property type="match status" value="1"/>
</dbReference>
<evidence type="ECO:0000256" key="3">
    <source>
        <dbReference type="ARBA" id="ARBA00022723"/>
    </source>
</evidence>
<dbReference type="InterPro" id="IPR013482">
    <property type="entry name" value="Molybde_CF_guanTrfase"/>
</dbReference>
<evidence type="ECO:0000256" key="1">
    <source>
        <dbReference type="ARBA" id="ARBA00022490"/>
    </source>
</evidence>
<dbReference type="InterPro" id="IPR025877">
    <property type="entry name" value="MobA-like_NTP_Trfase"/>
</dbReference>
<keyword evidence="9" id="KW-0548">Nucleotidyltransferase</keyword>
<dbReference type="GO" id="GO:0006777">
    <property type="term" value="P:Mo-molybdopterin cofactor biosynthetic process"/>
    <property type="evidence" value="ECO:0007669"/>
    <property type="project" value="UniProtKB-KW"/>
</dbReference>
<reference evidence="10" key="1">
    <citation type="submission" date="2018-09" db="EMBL/GenBank/DDBJ databases">
        <title>Chryseolinea sp. KIS68-18 isolated from soil.</title>
        <authorList>
            <person name="Weon H.-Y."/>
            <person name="Kwon S.-W."/>
            <person name="Lee S.A."/>
        </authorList>
    </citation>
    <scope>NUCLEOTIDE SEQUENCE [LARGE SCALE GENOMIC DNA]</scope>
    <source>
        <strain evidence="10">KIS68-18</strain>
    </source>
</reference>
<keyword evidence="6" id="KW-0342">GTP-binding</keyword>
<dbReference type="PANTHER" id="PTHR19136">
    <property type="entry name" value="MOLYBDENUM COFACTOR GUANYLYLTRANSFERASE"/>
    <property type="match status" value="1"/>
</dbReference>
<evidence type="ECO:0000256" key="6">
    <source>
        <dbReference type="ARBA" id="ARBA00023134"/>
    </source>
</evidence>
<dbReference type="PANTHER" id="PTHR19136:SF81">
    <property type="entry name" value="MOLYBDENUM COFACTOR GUANYLYLTRANSFERASE"/>
    <property type="match status" value="1"/>
</dbReference>
<keyword evidence="3" id="KW-0479">Metal-binding</keyword>
<dbReference type="GO" id="GO:0005525">
    <property type="term" value="F:GTP binding"/>
    <property type="evidence" value="ECO:0007669"/>
    <property type="project" value="UniProtKB-KW"/>
</dbReference>
<sequence>MTWPDSAARQRIRTGPGLAGEEEHAFINTMNIPNGLVLSGGKSTRMGKDKSLIAYHGGKPQREYVFDLLSECCDNVFTSCRKEQEIPKHLNPLPDRYDFGGPVNGILSAFALHPDKAWLVVAVDMPNVTSRALQTLLSQRDPNRLATCFLNPQENAPEPLLSLWEPAAFSLLLENAQEGNISPRSFLRSPKVKHIVVEDLTLFENINYPHQLPPGL</sequence>
<dbReference type="Gene3D" id="3.90.550.10">
    <property type="entry name" value="Spore Coat Polysaccharide Biosynthesis Protein SpsA, Chain A"/>
    <property type="match status" value="1"/>
</dbReference>
<name>A0A385SZZ9_9BACT</name>
<dbReference type="GO" id="GO:0016779">
    <property type="term" value="F:nucleotidyltransferase activity"/>
    <property type="evidence" value="ECO:0007669"/>
    <property type="project" value="UniProtKB-KW"/>
</dbReference>
<keyword evidence="7" id="KW-0501">Molybdenum cofactor biosynthesis</keyword>
<feature type="domain" description="MobA-like NTP transferase" evidence="8">
    <location>
        <begin position="35"/>
        <end position="189"/>
    </location>
</feature>
<dbReference type="CDD" id="cd02503">
    <property type="entry name" value="MobA"/>
    <property type="match status" value="1"/>
</dbReference>
<proteinExistence type="predicted"/>
<evidence type="ECO:0000256" key="4">
    <source>
        <dbReference type="ARBA" id="ARBA00022741"/>
    </source>
</evidence>
<dbReference type="Proteomes" id="UP000266183">
    <property type="component" value="Chromosome"/>
</dbReference>
<dbReference type="KEGG" id="chk:D4L85_29000"/>